<evidence type="ECO:0000313" key="2">
    <source>
        <dbReference type="EMBL" id="SHK01388.1"/>
    </source>
</evidence>
<dbReference type="Proteomes" id="UP000184080">
    <property type="component" value="Unassembled WGS sequence"/>
</dbReference>
<feature type="transmembrane region" description="Helical" evidence="1">
    <location>
        <begin position="6"/>
        <end position="23"/>
    </location>
</feature>
<keyword evidence="1" id="KW-0812">Transmembrane</keyword>
<keyword evidence="1" id="KW-0472">Membrane</keyword>
<organism evidence="2 3">
    <name type="scientific">Clostridium amylolyticum</name>
    <dbReference type="NCBI Taxonomy" id="1121298"/>
    <lineage>
        <taxon>Bacteria</taxon>
        <taxon>Bacillati</taxon>
        <taxon>Bacillota</taxon>
        <taxon>Clostridia</taxon>
        <taxon>Eubacteriales</taxon>
        <taxon>Clostridiaceae</taxon>
        <taxon>Clostridium</taxon>
    </lineage>
</organism>
<gene>
    <name evidence="2" type="ORF">SAMN05444401_0384</name>
</gene>
<dbReference type="RefSeq" id="WP_278321600.1">
    <property type="nucleotide sequence ID" value="NZ_FQZO01000013.1"/>
</dbReference>
<accession>A0A1M6P0E6</accession>
<dbReference type="AlphaFoldDB" id="A0A1M6P0E6"/>
<sequence length="43" mass="4983">MDKTNIMAFAGTILGLLSIIIYINDKFEKKINNLQKEIEELKK</sequence>
<proteinExistence type="predicted"/>
<protein>
    <submittedName>
        <fullName evidence="2">Uncharacterized protein</fullName>
    </submittedName>
</protein>
<evidence type="ECO:0000313" key="3">
    <source>
        <dbReference type="Proteomes" id="UP000184080"/>
    </source>
</evidence>
<reference evidence="2 3" key="1">
    <citation type="submission" date="2016-11" db="EMBL/GenBank/DDBJ databases">
        <authorList>
            <person name="Jaros S."/>
            <person name="Januszkiewicz K."/>
            <person name="Wedrychowicz H."/>
        </authorList>
    </citation>
    <scope>NUCLEOTIDE SEQUENCE [LARGE SCALE GENOMIC DNA]</scope>
    <source>
        <strain evidence="2 3">DSM 21864</strain>
    </source>
</reference>
<keyword evidence="3" id="KW-1185">Reference proteome</keyword>
<dbReference type="EMBL" id="FQZO01000013">
    <property type="protein sequence ID" value="SHK01388.1"/>
    <property type="molecule type" value="Genomic_DNA"/>
</dbReference>
<keyword evidence="1" id="KW-1133">Transmembrane helix</keyword>
<evidence type="ECO:0000256" key="1">
    <source>
        <dbReference type="SAM" id="Phobius"/>
    </source>
</evidence>
<dbReference type="STRING" id="1121298.SAMN05444401_0384"/>
<name>A0A1M6P0E6_9CLOT</name>